<dbReference type="AlphaFoldDB" id="A0A218WMJ2"/>
<feature type="compositionally biased region" description="Low complexity" evidence="1">
    <location>
        <begin position="39"/>
        <end position="49"/>
    </location>
</feature>
<organism evidence="2 3">
    <name type="scientific">Punica granatum</name>
    <name type="common">Pomegranate</name>
    <dbReference type="NCBI Taxonomy" id="22663"/>
    <lineage>
        <taxon>Eukaryota</taxon>
        <taxon>Viridiplantae</taxon>
        <taxon>Streptophyta</taxon>
        <taxon>Embryophyta</taxon>
        <taxon>Tracheophyta</taxon>
        <taxon>Spermatophyta</taxon>
        <taxon>Magnoliopsida</taxon>
        <taxon>eudicotyledons</taxon>
        <taxon>Gunneridae</taxon>
        <taxon>Pentapetalae</taxon>
        <taxon>rosids</taxon>
        <taxon>malvids</taxon>
        <taxon>Myrtales</taxon>
        <taxon>Lythraceae</taxon>
        <taxon>Punica</taxon>
    </lineage>
</organism>
<sequence>MRLNMSYKENRKVGDLDPSTKVTSTYGGRQQLPLPPGSPIGSPNPESIETPSRRFSVDSGLGSSISDPNPPLRSPTPTEDAGDLGGGFEVAD</sequence>
<dbReference type="EMBL" id="MTKT01003950">
    <property type="protein sequence ID" value="OWM73699.1"/>
    <property type="molecule type" value="Genomic_DNA"/>
</dbReference>
<gene>
    <name evidence="2" type="ORF">CDL15_Pgr026803</name>
</gene>
<reference evidence="3" key="1">
    <citation type="journal article" date="2017" name="Plant J.">
        <title>The pomegranate (Punica granatum L.) genome and the genomics of punicalagin biosynthesis.</title>
        <authorList>
            <person name="Qin G."/>
            <person name="Xu C."/>
            <person name="Ming R."/>
            <person name="Tang H."/>
            <person name="Guyot R."/>
            <person name="Kramer E.M."/>
            <person name="Hu Y."/>
            <person name="Yi X."/>
            <person name="Qi Y."/>
            <person name="Xu X."/>
            <person name="Gao Z."/>
            <person name="Pan H."/>
            <person name="Jian J."/>
            <person name="Tian Y."/>
            <person name="Yue Z."/>
            <person name="Xu Y."/>
        </authorList>
    </citation>
    <scope>NUCLEOTIDE SEQUENCE [LARGE SCALE GENOMIC DNA]</scope>
    <source>
        <strain evidence="3">cv. Dabenzi</strain>
    </source>
</reference>
<feature type="region of interest" description="Disordered" evidence="1">
    <location>
        <begin position="1"/>
        <end position="92"/>
    </location>
</feature>
<protein>
    <submittedName>
        <fullName evidence="2">Uncharacterized protein</fullName>
    </submittedName>
</protein>
<evidence type="ECO:0000313" key="3">
    <source>
        <dbReference type="Proteomes" id="UP000197138"/>
    </source>
</evidence>
<name>A0A218WMJ2_PUNGR</name>
<feature type="compositionally biased region" description="Gly residues" evidence="1">
    <location>
        <begin position="83"/>
        <end position="92"/>
    </location>
</feature>
<dbReference type="Proteomes" id="UP000197138">
    <property type="component" value="Unassembled WGS sequence"/>
</dbReference>
<comment type="caution">
    <text evidence="2">The sequence shown here is derived from an EMBL/GenBank/DDBJ whole genome shotgun (WGS) entry which is preliminary data.</text>
</comment>
<proteinExistence type="predicted"/>
<evidence type="ECO:0000256" key="1">
    <source>
        <dbReference type="SAM" id="MobiDB-lite"/>
    </source>
</evidence>
<accession>A0A218WMJ2</accession>
<evidence type="ECO:0000313" key="2">
    <source>
        <dbReference type="EMBL" id="OWM73699.1"/>
    </source>
</evidence>